<dbReference type="Gene3D" id="1.20.1270.180">
    <property type="match status" value="1"/>
</dbReference>
<dbReference type="eggNOG" id="COG3755">
    <property type="taxonomic scope" value="Bacteria"/>
</dbReference>
<feature type="domain" description="Lysozyme inhibitor LprI-like N-terminal" evidence="2">
    <location>
        <begin position="29"/>
        <end position="125"/>
    </location>
</feature>
<dbReference type="AlphaFoldDB" id="A0A0A0EAU5"/>
<feature type="signal peptide" evidence="1">
    <location>
        <begin position="1"/>
        <end position="22"/>
    </location>
</feature>
<dbReference type="STRING" id="1461694.ATO9_13950"/>
<evidence type="ECO:0000313" key="4">
    <source>
        <dbReference type="Proteomes" id="UP000030004"/>
    </source>
</evidence>
<keyword evidence="4" id="KW-1185">Reference proteome</keyword>
<organism evidence="3 4">
    <name type="scientific">Pseudooceanicola atlanticus</name>
    <dbReference type="NCBI Taxonomy" id="1461694"/>
    <lineage>
        <taxon>Bacteria</taxon>
        <taxon>Pseudomonadati</taxon>
        <taxon>Pseudomonadota</taxon>
        <taxon>Alphaproteobacteria</taxon>
        <taxon>Rhodobacterales</taxon>
        <taxon>Paracoccaceae</taxon>
        <taxon>Pseudooceanicola</taxon>
    </lineage>
</organism>
<dbReference type="Proteomes" id="UP000030004">
    <property type="component" value="Unassembled WGS sequence"/>
</dbReference>
<reference evidence="3 4" key="1">
    <citation type="journal article" date="2015" name="Antonie Van Leeuwenhoek">
        <title>Pseudooceanicola atlanticus gen. nov. sp. nov., isolated from surface seawater of the Atlantic Ocean and reclassification of Oceanicola batsensis, Oceanicola marinus, Oceanicola nitratireducens, Oceanicola nanhaiensis, Oceanicola antarcticus and Oceanicola flagellatus, as Pseudooceanicola batsensis comb. nov., Pseudooceanicola marinus comb. nov., Pseudooceanicola nitratireducens comb. nov., Pseudooceanicola nanhaiensis comb. nov., Pseudooceanicola antarcticus comb. nov., and Pseudooceanicola flagellatus comb. nov.</title>
        <authorList>
            <person name="Lai Q."/>
            <person name="Li G."/>
            <person name="Liu X."/>
            <person name="Du Y."/>
            <person name="Sun F."/>
            <person name="Shao Z."/>
        </authorList>
    </citation>
    <scope>NUCLEOTIDE SEQUENCE [LARGE SCALE GENOMIC DNA]</scope>
    <source>
        <strain evidence="3 4">22II-s11g</strain>
    </source>
</reference>
<accession>A0A0A0EAU5</accession>
<dbReference type="Pfam" id="PF07007">
    <property type="entry name" value="LprI"/>
    <property type="match status" value="1"/>
</dbReference>
<proteinExistence type="predicted"/>
<dbReference type="RefSeq" id="WP_043750066.1">
    <property type="nucleotide sequence ID" value="NZ_AQQX01000005.1"/>
</dbReference>
<evidence type="ECO:0000313" key="3">
    <source>
        <dbReference type="EMBL" id="KGM48081.1"/>
    </source>
</evidence>
<feature type="chain" id="PRO_5001968845" description="Lysozyme inhibitor LprI-like N-terminal domain-containing protein" evidence="1">
    <location>
        <begin position="23"/>
        <end position="132"/>
    </location>
</feature>
<dbReference type="OrthoDB" id="7340239at2"/>
<keyword evidence="1" id="KW-0732">Signal</keyword>
<name>A0A0A0EAU5_9RHOB</name>
<dbReference type="InterPro" id="IPR009739">
    <property type="entry name" value="LprI-like_N"/>
</dbReference>
<sequence length="132" mass="14358">MRSGQRLALCLALGLAPLQAAALDCAEPVTTADMSACARAELDAADAALNLAWKAALAHAEELDTYLSEGEEKTADALLTAQRAWIDFRDKACFAEGLEYRGGTLQTTEVLYCLLRQTERRTQDLIYFGGEK</sequence>
<evidence type="ECO:0000256" key="1">
    <source>
        <dbReference type="SAM" id="SignalP"/>
    </source>
</evidence>
<dbReference type="EMBL" id="AQQX01000005">
    <property type="protein sequence ID" value="KGM48081.1"/>
    <property type="molecule type" value="Genomic_DNA"/>
</dbReference>
<protein>
    <recommendedName>
        <fullName evidence="2">Lysozyme inhibitor LprI-like N-terminal domain-containing protein</fullName>
    </recommendedName>
</protein>
<gene>
    <name evidence="3" type="ORF">ATO9_13950</name>
</gene>
<evidence type="ECO:0000259" key="2">
    <source>
        <dbReference type="Pfam" id="PF07007"/>
    </source>
</evidence>
<comment type="caution">
    <text evidence="3">The sequence shown here is derived from an EMBL/GenBank/DDBJ whole genome shotgun (WGS) entry which is preliminary data.</text>
</comment>